<protein>
    <submittedName>
        <fullName evidence="1">Uncharacterized protein</fullName>
    </submittedName>
</protein>
<sequence>MIKSFRDNWLQDFFADDIQSEKIPAVTRSRLFRKLQLHNDVTNDVIAHHGVLDEGVLFIRKPFSIKDLASKLRDALDGEAGVPCWFVTAPCV</sequence>
<evidence type="ECO:0000313" key="1">
    <source>
        <dbReference type="EMBL" id="CBX28725.1"/>
    </source>
</evidence>
<gene>
    <name evidence="1" type="ORF">N47_G40490</name>
</gene>
<name>E1YDT1_9BACT</name>
<organism evidence="1">
    <name type="scientific">uncultured Desulfobacterium sp</name>
    <dbReference type="NCBI Taxonomy" id="201089"/>
    <lineage>
        <taxon>Bacteria</taxon>
        <taxon>Pseudomonadati</taxon>
        <taxon>Thermodesulfobacteriota</taxon>
        <taxon>Desulfobacteria</taxon>
        <taxon>Desulfobacterales</taxon>
        <taxon>Desulfobacteriaceae</taxon>
        <taxon>Desulfobacterium</taxon>
        <taxon>environmental samples</taxon>
    </lineage>
</organism>
<dbReference type="AlphaFoldDB" id="E1YDT1"/>
<reference evidence="1" key="1">
    <citation type="journal article" date="2011" name="Environ. Microbiol.">
        <title>Genomic insights into the metabolic potential of the polycyclic aromatic hydrocarbon degrading sulfate-reducing Deltaproteobacterium N47.</title>
        <authorList>
            <person name="Bergmann F."/>
            <person name="Selesi D."/>
            <person name="Weinmaier T."/>
            <person name="Tischler P."/>
            <person name="Rattei T."/>
            <person name="Meckenstock R.U."/>
        </authorList>
    </citation>
    <scope>NUCLEOTIDE SEQUENCE</scope>
</reference>
<dbReference type="EMBL" id="FR695868">
    <property type="protein sequence ID" value="CBX28725.1"/>
    <property type="molecule type" value="Genomic_DNA"/>
</dbReference>
<accession>E1YDT1</accession>
<proteinExistence type="predicted"/>